<keyword evidence="1" id="KW-0472">Membrane</keyword>
<feature type="transmembrane region" description="Helical" evidence="1">
    <location>
        <begin position="131"/>
        <end position="149"/>
    </location>
</feature>
<dbReference type="Proteomes" id="UP000030351">
    <property type="component" value="Unassembled WGS sequence"/>
</dbReference>
<sequence>MKSATATPDNSQNKWLQRYYYLRAGVSIIWIILAVLIGKHNPTIGSILLVLYPAWDALANYIDAGKNGGLSANPPQKFNFIVSLIVAIAIGWALTISMEATIKVFGIWAIFSGVLQLSTAVRRWKTSGGQWAMILSGAQSALAGVFMFKQASSGIPLDVSIVAPYTAFGVLYFLISAIWLTVKNARQRSNAVAL</sequence>
<dbReference type="AlphaFoldDB" id="A0A0A3Z9Y4"/>
<gene>
    <name evidence="2" type="ORF">NG99_01805</name>
</gene>
<reference evidence="2 3" key="1">
    <citation type="submission" date="2014-10" db="EMBL/GenBank/DDBJ databases">
        <title>Genome sequence of Erwinia typographi M043b.</title>
        <authorList>
            <person name="Chan K.-G."/>
            <person name="Tan W.-S."/>
        </authorList>
    </citation>
    <scope>NUCLEOTIDE SEQUENCE [LARGE SCALE GENOMIC DNA]</scope>
    <source>
        <strain evidence="2 3">M043b</strain>
    </source>
</reference>
<dbReference type="InterPro" id="IPR005325">
    <property type="entry name" value="DUF308_memb"/>
</dbReference>
<feature type="transmembrane region" description="Helical" evidence="1">
    <location>
        <begin position="44"/>
        <end position="62"/>
    </location>
</feature>
<dbReference type="eggNOG" id="ENOG502ZBW7">
    <property type="taxonomic scope" value="Bacteria"/>
</dbReference>
<dbReference type="STRING" id="371042.NG99_01805"/>
<evidence type="ECO:0000313" key="3">
    <source>
        <dbReference type="Proteomes" id="UP000030351"/>
    </source>
</evidence>
<keyword evidence="1" id="KW-0812">Transmembrane</keyword>
<dbReference type="Pfam" id="PF03729">
    <property type="entry name" value="DUF308"/>
    <property type="match status" value="1"/>
</dbReference>
<dbReference type="EMBL" id="JRUQ01000006">
    <property type="protein sequence ID" value="KGT95892.1"/>
    <property type="molecule type" value="Genomic_DNA"/>
</dbReference>
<proteinExistence type="predicted"/>
<accession>A0A0A3Z9Y4</accession>
<keyword evidence="3" id="KW-1185">Reference proteome</keyword>
<evidence type="ECO:0000256" key="1">
    <source>
        <dbReference type="SAM" id="Phobius"/>
    </source>
</evidence>
<organism evidence="2 3">
    <name type="scientific">Erwinia typographi</name>
    <dbReference type="NCBI Taxonomy" id="371042"/>
    <lineage>
        <taxon>Bacteria</taxon>
        <taxon>Pseudomonadati</taxon>
        <taxon>Pseudomonadota</taxon>
        <taxon>Gammaproteobacteria</taxon>
        <taxon>Enterobacterales</taxon>
        <taxon>Erwiniaceae</taxon>
        <taxon>Erwinia</taxon>
    </lineage>
</organism>
<feature type="transmembrane region" description="Helical" evidence="1">
    <location>
        <begin position="100"/>
        <end position="119"/>
    </location>
</feature>
<feature type="transmembrane region" description="Helical" evidence="1">
    <location>
        <begin position="78"/>
        <end position="94"/>
    </location>
</feature>
<comment type="caution">
    <text evidence="2">The sequence shown here is derived from an EMBL/GenBank/DDBJ whole genome shotgun (WGS) entry which is preliminary data.</text>
</comment>
<name>A0A0A3Z9Y4_9GAMM</name>
<protein>
    <submittedName>
        <fullName evidence="2">Membrane protein</fullName>
    </submittedName>
</protein>
<evidence type="ECO:0000313" key="2">
    <source>
        <dbReference type="EMBL" id="KGT95892.1"/>
    </source>
</evidence>
<keyword evidence="1" id="KW-1133">Transmembrane helix</keyword>
<feature type="transmembrane region" description="Helical" evidence="1">
    <location>
        <begin position="20"/>
        <end position="38"/>
    </location>
</feature>
<dbReference type="OrthoDB" id="960912at2"/>
<feature type="transmembrane region" description="Helical" evidence="1">
    <location>
        <begin position="161"/>
        <end position="182"/>
    </location>
</feature>
<dbReference type="RefSeq" id="WP_034887761.1">
    <property type="nucleotide sequence ID" value="NZ_JRUQ01000006.1"/>
</dbReference>